<dbReference type="EMBL" id="BKCJ010122273">
    <property type="protein sequence ID" value="GEX66647.1"/>
    <property type="molecule type" value="Genomic_DNA"/>
</dbReference>
<accession>A0A699HCU3</accession>
<comment type="caution">
    <text evidence="4">The sequence shown here is derived from an EMBL/GenBank/DDBJ whole genome shotgun (WGS) entry which is preliminary data.</text>
</comment>
<dbReference type="InterPro" id="IPR036875">
    <property type="entry name" value="Znf_CCHC_sf"/>
</dbReference>
<dbReference type="PANTHER" id="PTHR11439">
    <property type="entry name" value="GAG-POL-RELATED RETROTRANSPOSON"/>
    <property type="match status" value="1"/>
</dbReference>
<dbReference type="PROSITE" id="PS50158">
    <property type="entry name" value="ZF_CCHC"/>
    <property type="match status" value="1"/>
</dbReference>
<dbReference type="AlphaFoldDB" id="A0A699HCU3"/>
<dbReference type="GO" id="GO:0008270">
    <property type="term" value="F:zinc ion binding"/>
    <property type="evidence" value="ECO:0007669"/>
    <property type="project" value="UniProtKB-KW"/>
</dbReference>
<feature type="domain" description="CCHC-type" evidence="3">
    <location>
        <begin position="961"/>
        <end position="974"/>
    </location>
</feature>
<gene>
    <name evidence="4" type="ORF">Tci_338622</name>
</gene>
<proteinExistence type="predicted"/>
<dbReference type="Pfam" id="PF25597">
    <property type="entry name" value="SH3_retrovirus"/>
    <property type="match status" value="1"/>
</dbReference>
<evidence type="ECO:0000256" key="1">
    <source>
        <dbReference type="PROSITE-ProRule" id="PRU00047"/>
    </source>
</evidence>
<reference evidence="4" key="1">
    <citation type="journal article" date="2019" name="Sci. Rep.">
        <title>Draft genome of Tanacetum cinerariifolium, the natural source of mosquito coil.</title>
        <authorList>
            <person name="Yamashiro T."/>
            <person name="Shiraishi A."/>
            <person name="Satake H."/>
            <person name="Nakayama K."/>
        </authorList>
    </citation>
    <scope>NUCLEOTIDE SEQUENCE</scope>
</reference>
<dbReference type="PANTHER" id="PTHR11439:SF463">
    <property type="entry name" value="REVERSE TRANSCRIPTASE TY1_COPIA-TYPE DOMAIN-CONTAINING PROTEIN"/>
    <property type="match status" value="1"/>
</dbReference>
<dbReference type="Pfam" id="PF07727">
    <property type="entry name" value="RVT_2"/>
    <property type="match status" value="1"/>
</dbReference>
<dbReference type="SUPFAM" id="SSF57756">
    <property type="entry name" value="Retrovirus zinc finger-like domains"/>
    <property type="match status" value="1"/>
</dbReference>
<dbReference type="GO" id="GO:0003676">
    <property type="term" value="F:nucleic acid binding"/>
    <property type="evidence" value="ECO:0007669"/>
    <property type="project" value="InterPro"/>
</dbReference>
<feature type="region of interest" description="Disordered" evidence="2">
    <location>
        <begin position="448"/>
        <end position="467"/>
    </location>
</feature>
<feature type="compositionally biased region" description="Polar residues" evidence="2">
    <location>
        <begin position="448"/>
        <end position="463"/>
    </location>
</feature>
<evidence type="ECO:0000256" key="2">
    <source>
        <dbReference type="SAM" id="MobiDB-lite"/>
    </source>
</evidence>
<dbReference type="InterPro" id="IPR001878">
    <property type="entry name" value="Znf_CCHC"/>
</dbReference>
<name>A0A699HCU3_TANCI</name>
<protein>
    <submittedName>
        <fullName evidence="4">Retrovirus-related Pol polyprotein from transposon TNT 1-94</fullName>
    </submittedName>
</protein>
<dbReference type="InterPro" id="IPR057670">
    <property type="entry name" value="SH3_retrovirus"/>
</dbReference>
<evidence type="ECO:0000259" key="3">
    <source>
        <dbReference type="PROSITE" id="PS50158"/>
    </source>
</evidence>
<keyword evidence="1" id="KW-0863">Zinc-finger</keyword>
<evidence type="ECO:0000313" key="4">
    <source>
        <dbReference type="EMBL" id="GEX66647.1"/>
    </source>
</evidence>
<keyword evidence="1" id="KW-0862">Zinc</keyword>
<feature type="compositionally biased region" description="Basic and acidic residues" evidence="2">
    <location>
        <begin position="10"/>
        <end position="27"/>
    </location>
</feature>
<keyword evidence="1" id="KW-0479">Metal-binding</keyword>
<organism evidence="4">
    <name type="scientific">Tanacetum cinerariifolium</name>
    <name type="common">Dalmatian daisy</name>
    <name type="synonym">Chrysanthemum cinerariifolium</name>
    <dbReference type="NCBI Taxonomy" id="118510"/>
    <lineage>
        <taxon>Eukaryota</taxon>
        <taxon>Viridiplantae</taxon>
        <taxon>Streptophyta</taxon>
        <taxon>Embryophyta</taxon>
        <taxon>Tracheophyta</taxon>
        <taxon>Spermatophyta</taxon>
        <taxon>Magnoliopsida</taxon>
        <taxon>eudicotyledons</taxon>
        <taxon>Gunneridae</taxon>
        <taxon>Pentapetalae</taxon>
        <taxon>asterids</taxon>
        <taxon>campanulids</taxon>
        <taxon>Asterales</taxon>
        <taxon>Asteraceae</taxon>
        <taxon>Asteroideae</taxon>
        <taxon>Anthemideae</taxon>
        <taxon>Anthemidinae</taxon>
        <taxon>Tanacetum</taxon>
    </lineage>
</organism>
<feature type="region of interest" description="Disordered" evidence="2">
    <location>
        <begin position="1"/>
        <end position="27"/>
    </location>
</feature>
<dbReference type="InterPro" id="IPR013103">
    <property type="entry name" value="RVT_2"/>
</dbReference>
<sequence>MAEMPVLSQRIDELTKGKDEKGKEDEGTTKFKAFMEIADDEPSVGKGDARSSQWVEITMKKVHRLMSITDNEERKHVLDYTHVDLQYVKDPINNLVNKFNALKQDFVLYKLELRNLKNTMSINCSLQKEVIRVNLENKSLKDEISGLKKVIEKWTCSKVTLDQLLSKQIPRNIVTALGGKGRRKENNSKVLFTKADVSTSKPALIITSDSEDDSDNQVPLPLLPKLTGAKPYGASKSLISLSDLTANMADLTLNTTKRINNSLDKVSQTYVIKKKTEPKPPAVQLTCPDKNALPSTKQLLLTRWKKYSKEYGHKVVFRDNSLGDTDGYGSVNCNGITFTRVAYEEAVNVACYTQNRSIIVKRHRKTTYEVFRGRALDISYFYVFGCPMHIHNHRDHLGKFDEKADDGFFLGYYSVAKALRVFNIRRQEMEETFHVTFSEDDEVISQTSTEGDANNFNEVNSFPNDELSKRRTSNTLCSANTEYFPYVPAFDRISIINHVSPEPVITSPPPISSTLEDSSVPNSEDVVLALDEPALYVISPLADSVSGLPVLQDRWSREKHIVLVNIISEPLASITTRSRIRDSKAASADECLYVNFLSEIEPKKLTEALEKEGWVLAMTKDLNQIKRNKVWTLVPKPYGKTIIGLKWVFRNKMDKEGVVTKNKARLVAKGYRQEEGIDYDEIFAPVARLEAIRVFLAYASYIGFTVYQMDVKSAFLNGKISKEVYVEQPPGFQSSLDESGVYVNETQFRGMIGSLMYLTASRPDIQFSTCLCARYQANPTESHLMAVKRFFRYLKEKVSLGMSDTWRKVRMLECKKQTFVAMSSAKTKYVAATGCYTQVLWIKRQNILTSGIASSETVRIKVFMKLLLLRKKAQRMLGLKVRNTLLIGIPNEHQMKFNSIKDAKSLFQTVEKRFGWNAATKKTQRNLLKQPYENFTASSSKVKFSLNGNETIGFDKSKVECYSCHKRGHFATQCSVPRSQDTKHKESTRKTMPMETPASVALISCDGLGVYDWSDQAEEGLTNFALMAYSSTSSNSEVSMAAGIQSVAHDVNSTNNEGFNGGVHLDPTHFKPKMTKKVNFRSLVNEEEVDNYDTVLPKAAMENVKNSTASTNSDVFMKVKRKKNKGTKKRGAAMDTTIQVGVNDINKAKGSSTLNSFDALNNMGVRADCRVSSSMGIQEEEPEAGLKTSQWNEDLKSDDEVDEFIFPEVVGENQMAFIKGHQINDGPLMINEIISWAKKERKRLFLFKVDFEKAFDSLNWNFLILVMSRMGFSLMWLN</sequence>